<evidence type="ECO:0000313" key="6">
    <source>
        <dbReference type="EMBL" id="SDG25030.1"/>
    </source>
</evidence>
<evidence type="ECO:0000313" key="8">
    <source>
        <dbReference type="Proteomes" id="UP000198612"/>
    </source>
</evidence>
<keyword evidence="4" id="KW-0547">Nucleotide-binding</keyword>
<dbReference type="AlphaFoldDB" id="A0A1I0D6Y7"/>
<dbReference type="GO" id="GO:0000166">
    <property type="term" value="F:nucleotide binding"/>
    <property type="evidence" value="ECO:0007669"/>
    <property type="project" value="UniProtKB-KW"/>
</dbReference>
<dbReference type="EMBL" id="FOHG01000063">
    <property type="protein sequence ID" value="SET27969.1"/>
    <property type="molecule type" value="Genomic_DNA"/>
</dbReference>
<name>A0A1I0D6Y7_9FIRM</name>
<dbReference type="PANTHER" id="PTHR34139">
    <property type="entry name" value="UPF0331 PROTEIN MJ0127"/>
    <property type="match status" value="1"/>
</dbReference>
<keyword evidence="2" id="KW-1277">Toxin-antitoxin system</keyword>
<reference evidence="8 9" key="1">
    <citation type="submission" date="2016-10" db="EMBL/GenBank/DDBJ databases">
        <authorList>
            <person name="Varghese N."/>
            <person name="Submissions S."/>
        </authorList>
    </citation>
    <scope>NUCLEOTIDE SEQUENCE [LARGE SCALE GENOMIC DNA]</scope>
    <source>
        <strain evidence="6 9">WG2</strain>
        <strain evidence="7 8">WG5</strain>
    </source>
</reference>
<evidence type="ECO:0000313" key="7">
    <source>
        <dbReference type="EMBL" id="SET27969.1"/>
    </source>
</evidence>
<gene>
    <name evidence="6" type="ORF">SAMN04488598_1707</name>
    <name evidence="7" type="ORF">SAMN04515652_1633</name>
</gene>
<evidence type="ECO:0000313" key="9">
    <source>
        <dbReference type="Proteomes" id="UP000199519"/>
    </source>
</evidence>
<dbReference type="InterPro" id="IPR008201">
    <property type="entry name" value="HepT-like"/>
</dbReference>
<dbReference type="Pfam" id="PF01934">
    <property type="entry name" value="HepT-like"/>
    <property type="match status" value="1"/>
</dbReference>
<evidence type="ECO:0000256" key="5">
    <source>
        <dbReference type="ARBA" id="ARBA00022801"/>
    </source>
</evidence>
<sequence length="111" mass="13378">MISKKDRDYLNDILYSIEMIYEYSDGISKQDFYESQEKQDLIVHRLEIIGEAAKRLSDEVINNYPRVPWREIKGMRDVLIHQYDSILLEIVWETFKKKIPELEIEIKNILD</sequence>
<dbReference type="Proteomes" id="UP000198612">
    <property type="component" value="Unassembled WGS sequence"/>
</dbReference>
<evidence type="ECO:0000256" key="1">
    <source>
        <dbReference type="ARBA" id="ARBA00022553"/>
    </source>
</evidence>
<dbReference type="GO" id="GO:0004540">
    <property type="term" value="F:RNA nuclease activity"/>
    <property type="evidence" value="ECO:0007669"/>
    <property type="project" value="InterPro"/>
</dbReference>
<dbReference type="PANTHER" id="PTHR34139:SF1">
    <property type="entry name" value="RNASE MJ1380-RELATED"/>
    <property type="match status" value="1"/>
</dbReference>
<evidence type="ECO:0000256" key="4">
    <source>
        <dbReference type="ARBA" id="ARBA00022741"/>
    </source>
</evidence>
<dbReference type="EMBL" id="FNBJ01000070">
    <property type="protein sequence ID" value="SDG25030.1"/>
    <property type="molecule type" value="Genomic_DNA"/>
</dbReference>
<evidence type="ECO:0000256" key="2">
    <source>
        <dbReference type="ARBA" id="ARBA00022649"/>
    </source>
</evidence>
<keyword evidence="5" id="KW-0378">Hydrolase</keyword>
<organism evidence="7 8">
    <name type="scientific">Halanaerobium congolense</name>
    <dbReference type="NCBI Taxonomy" id="54121"/>
    <lineage>
        <taxon>Bacteria</taxon>
        <taxon>Bacillati</taxon>
        <taxon>Bacillota</taxon>
        <taxon>Clostridia</taxon>
        <taxon>Halanaerobiales</taxon>
        <taxon>Halanaerobiaceae</taxon>
        <taxon>Halanaerobium</taxon>
    </lineage>
</organism>
<dbReference type="GO" id="GO:0110001">
    <property type="term" value="C:toxin-antitoxin complex"/>
    <property type="evidence" value="ECO:0007669"/>
    <property type="project" value="InterPro"/>
</dbReference>
<protein>
    <submittedName>
        <fullName evidence="7">Uncharacterized conserved protein, contains HEPN domain</fullName>
    </submittedName>
</protein>
<keyword evidence="1" id="KW-0597">Phosphoprotein</keyword>
<accession>A0A1I0D6Y7</accession>
<proteinExistence type="predicted"/>
<keyword evidence="3" id="KW-0540">Nuclease</keyword>
<dbReference type="RefSeq" id="WP_089721024.1">
    <property type="nucleotide sequence ID" value="NZ_FNBJ01000070.1"/>
</dbReference>
<dbReference type="Proteomes" id="UP000199519">
    <property type="component" value="Unassembled WGS sequence"/>
</dbReference>
<keyword evidence="9" id="KW-1185">Reference proteome</keyword>
<evidence type="ECO:0000256" key="3">
    <source>
        <dbReference type="ARBA" id="ARBA00022722"/>
    </source>
</evidence>
<dbReference type="GO" id="GO:0016787">
    <property type="term" value="F:hydrolase activity"/>
    <property type="evidence" value="ECO:0007669"/>
    <property type="project" value="UniProtKB-KW"/>
</dbReference>
<dbReference type="InterPro" id="IPR051813">
    <property type="entry name" value="HepT_RNase_toxin"/>
</dbReference>